<name>A0AA39ZIY0_9PEZI</name>
<organism evidence="2 3">
    <name type="scientific">Cercophora samala</name>
    <dbReference type="NCBI Taxonomy" id="330535"/>
    <lineage>
        <taxon>Eukaryota</taxon>
        <taxon>Fungi</taxon>
        <taxon>Dikarya</taxon>
        <taxon>Ascomycota</taxon>
        <taxon>Pezizomycotina</taxon>
        <taxon>Sordariomycetes</taxon>
        <taxon>Sordariomycetidae</taxon>
        <taxon>Sordariales</taxon>
        <taxon>Lasiosphaeriaceae</taxon>
        <taxon>Cercophora</taxon>
    </lineage>
</organism>
<sequence length="165" mass="17137">MQFTTSLLLALQATFSLTVLASPAPNVASASSIAKLEAECGALHVNSYNATDLPADVDPTHIRHCVEHPSGSALEAQAAEENTLGKRDCVSSNTGQYGCGRGGYCWKRCDGNGGAWCWQAENNGWGNWLKCTSNSQCAPASGWGCGQSQGDCDACGCSCGGGLPW</sequence>
<reference evidence="2" key="1">
    <citation type="submission" date="2023-06" db="EMBL/GenBank/DDBJ databases">
        <title>Genome-scale phylogeny and comparative genomics of the fungal order Sordariales.</title>
        <authorList>
            <consortium name="Lawrence Berkeley National Laboratory"/>
            <person name="Hensen N."/>
            <person name="Bonometti L."/>
            <person name="Westerberg I."/>
            <person name="Brannstrom I.O."/>
            <person name="Guillou S."/>
            <person name="Cros-Aarteil S."/>
            <person name="Calhoun S."/>
            <person name="Haridas S."/>
            <person name="Kuo A."/>
            <person name="Mondo S."/>
            <person name="Pangilinan J."/>
            <person name="Riley R."/>
            <person name="Labutti K."/>
            <person name="Andreopoulos B."/>
            <person name="Lipzen A."/>
            <person name="Chen C."/>
            <person name="Yanf M."/>
            <person name="Daum C."/>
            <person name="Ng V."/>
            <person name="Clum A."/>
            <person name="Steindorff A."/>
            <person name="Ohm R."/>
            <person name="Martin F."/>
            <person name="Silar P."/>
            <person name="Natvig D."/>
            <person name="Lalanne C."/>
            <person name="Gautier V."/>
            <person name="Ament-Velasquez S.L."/>
            <person name="Kruys A."/>
            <person name="Hutchinson M.I."/>
            <person name="Powell A.J."/>
            <person name="Barry K."/>
            <person name="Miller A.N."/>
            <person name="Grigoriev I.V."/>
            <person name="Debuchy R."/>
            <person name="Gladieux P."/>
            <person name="Thoren M.H."/>
            <person name="Johannesson H."/>
        </authorList>
    </citation>
    <scope>NUCLEOTIDE SEQUENCE</scope>
    <source>
        <strain evidence="2">CBS 307.81</strain>
    </source>
</reference>
<dbReference type="EMBL" id="JAULSY010000020">
    <property type="protein sequence ID" value="KAK0671512.1"/>
    <property type="molecule type" value="Genomic_DNA"/>
</dbReference>
<evidence type="ECO:0000256" key="1">
    <source>
        <dbReference type="SAM" id="SignalP"/>
    </source>
</evidence>
<gene>
    <name evidence="2" type="ORF">QBC41DRAFT_335071</name>
</gene>
<feature type="signal peptide" evidence="1">
    <location>
        <begin position="1"/>
        <end position="21"/>
    </location>
</feature>
<keyword evidence="3" id="KW-1185">Reference proteome</keyword>
<proteinExistence type="predicted"/>
<feature type="chain" id="PRO_5041285361" evidence="1">
    <location>
        <begin position="22"/>
        <end position="165"/>
    </location>
</feature>
<accession>A0AA39ZIY0</accession>
<dbReference type="AlphaFoldDB" id="A0AA39ZIY0"/>
<keyword evidence="1" id="KW-0732">Signal</keyword>
<comment type="caution">
    <text evidence="2">The sequence shown here is derived from an EMBL/GenBank/DDBJ whole genome shotgun (WGS) entry which is preliminary data.</text>
</comment>
<evidence type="ECO:0000313" key="2">
    <source>
        <dbReference type="EMBL" id="KAK0671512.1"/>
    </source>
</evidence>
<evidence type="ECO:0000313" key="3">
    <source>
        <dbReference type="Proteomes" id="UP001174997"/>
    </source>
</evidence>
<protein>
    <submittedName>
        <fullName evidence="2">Uncharacterized protein</fullName>
    </submittedName>
</protein>
<dbReference type="Proteomes" id="UP001174997">
    <property type="component" value="Unassembled WGS sequence"/>
</dbReference>